<comment type="caution">
    <text evidence="2">The sequence shown here is derived from an EMBL/GenBank/DDBJ whole genome shotgun (WGS) entry which is preliminary data.</text>
</comment>
<protein>
    <submittedName>
        <fullName evidence="2">Uncharacterized protein</fullName>
    </submittedName>
</protein>
<name>A0A1Q5UFB7_9EURO</name>
<keyword evidence="3" id="KW-1185">Reference proteome</keyword>
<reference evidence="2 3" key="1">
    <citation type="submission" date="2016-10" db="EMBL/GenBank/DDBJ databases">
        <title>Genome sequence of the ascomycete fungus Penicillium subrubescens.</title>
        <authorList>
            <person name="De Vries R.P."/>
            <person name="Peng M."/>
            <person name="Dilokpimol A."/>
            <person name="Hilden K."/>
            <person name="Makela M.R."/>
            <person name="Grigoriev I."/>
            <person name="Riley R."/>
            <person name="Granchi Z."/>
        </authorList>
    </citation>
    <scope>NUCLEOTIDE SEQUENCE [LARGE SCALE GENOMIC DNA]</scope>
    <source>
        <strain evidence="2 3">CBS 132785</strain>
    </source>
</reference>
<evidence type="ECO:0000313" key="2">
    <source>
        <dbReference type="EMBL" id="OKP11159.1"/>
    </source>
</evidence>
<evidence type="ECO:0000256" key="1">
    <source>
        <dbReference type="SAM" id="MobiDB-lite"/>
    </source>
</evidence>
<proteinExistence type="predicted"/>
<organism evidence="2 3">
    <name type="scientific">Penicillium subrubescens</name>
    <dbReference type="NCBI Taxonomy" id="1316194"/>
    <lineage>
        <taxon>Eukaryota</taxon>
        <taxon>Fungi</taxon>
        <taxon>Dikarya</taxon>
        <taxon>Ascomycota</taxon>
        <taxon>Pezizomycotina</taxon>
        <taxon>Eurotiomycetes</taxon>
        <taxon>Eurotiomycetidae</taxon>
        <taxon>Eurotiales</taxon>
        <taxon>Aspergillaceae</taxon>
        <taxon>Penicillium</taxon>
    </lineage>
</organism>
<gene>
    <name evidence="2" type="ORF">PENSUB_3330</name>
</gene>
<sequence>MGSIEVLTALVDHFTTSITELMGMARPFPPTDLPEGDQQSGYGRLGHLYGPLNGRSAID</sequence>
<accession>A0A1Q5UFB7</accession>
<dbReference type="EMBL" id="MNBE01000294">
    <property type="protein sequence ID" value="OKP11159.1"/>
    <property type="molecule type" value="Genomic_DNA"/>
</dbReference>
<dbReference type="AlphaFoldDB" id="A0A1Q5UFB7"/>
<feature type="region of interest" description="Disordered" evidence="1">
    <location>
        <begin position="26"/>
        <end position="59"/>
    </location>
</feature>
<evidence type="ECO:0000313" key="3">
    <source>
        <dbReference type="Proteomes" id="UP000186955"/>
    </source>
</evidence>
<dbReference type="Proteomes" id="UP000186955">
    <property type="component" value="Unassembled WGS sequence"/>
</dbReference>